<evidence type="ECO:0000313" key="6">
    <source>
        <dbReference type="Proteomes" id="UP001370490"/>
    </source>
</evidence>
<dbReference type="AlphaFoldDB" id="A0AAN8V491"/>
<reference evidence="5 6" key="1">
    <citation type="submission" date="2023-12" db="EMBL/GenBank/DDBJ databases">
        <title>A high-quality genome assembly for Dillenia turbinata (Dilleniales).</title>
        <authorList>
            <person name="Chanderbali A."/>
        </authorList>
    </citation>
    <scope>NUCLEOTIDE SEQUENCE [LARGE SCALE GENOMIC DNA]</scope>
    <source>
        <strain evidence="5">LSX21</strain>
        <tissue evidence="5">Leaf</tissue>
    </source>
</reference>
<evidence type="ECO:0000256" key="4">
    <source>
        <dbReference type="ARBA" id="ARBA00023212"/>
    </source>
</evidence>
<dbReference type="GO" id="GO:0005737">
    <property type="term" value="C:cytoplasm"/>
    <property type="evidence" value="ECO:0007669"/>
    <property type="project" value="TreeGrafter"/>
</dbReference>
<keyword evidence="3" id="KW-0493">Microtubule</keyword>
<comment type="subcellular location">
    <subcellularLocation>
        <location evidence="1">Cytoplasm</location>
        <location evidence="1">Cytoskeleton</location>
    </subcellularLocation>
</comment>
<name>A0AAN8V491_9MAGN</name>
<comment type="caution">
    <text evidence="5">The sequence shown here is derived from an EMBL/GenBank/DDBJ whole genome shotgun (WGS) entry which is preliminary data.</text>
</comment>
<evidence type="ECO:0000256" key="2">
    <source>
        <dbReference type="ARBA" id="ARBA00006187"/>
    </source>
</evidence>
<accession>A0AAN8V491</accession>
<dbReference type="Proteomes" id="UP001370490">
    <property type="component" value="Unassembled WGS sequence"/>
</dbReference>
<evidence type="ECO:0000256" key="3">
    <source>
        <dbReference type="ARBA" id="ARBA00022701"/>
    </source>
</evidence>
<keyword evidence="4" id="KW-0206">Cytoskeleton</keyword>
<gene>
    <name evidence="5" type="ORF">RJ641_012909</name>
</gene>
<dbReference type="PANTHER" id="PTHR19321">
    <property type="entry name" value="PROTEIN REGULATOR OF CYTOKINESIS 1 PRC1-RELATED"/>
    <property type="match status" value="1"/>
</dbReference>
<dbReference type="GO" id="GO:0005819">
    <property type="term" value="C:spindle"/>
    <property type="evidence" value="ECO:0007669"/>
    <property type="project" value="TreeGrafter"/>
</dbReference>
<evidence type="ECO:0000256" key="1">
    <source>
        <dbReference type="ARBA" id="ARBA00004245"/>
    </source>
</evidence>
<dbReference type="GO" id="GO:0005874">
    <property type="term" value="C:microtubule"/>
    <property type="evidence" value="ECO:0007669"/>
    <property type="project" value="UniProtKB-KW"/>
</dbReference>
<proteinExistence type="inferred from homology"/>
<evidence type="ECO:0000313" key="5">
    <source>
        <dbReference type="EMBL" id="KAK6922402.1"/>
    </source>
</evidence>
<protein>
    <submittedName>
        <fullName evidence="5">Uncharacterized protein</fullName>
    </submittedName>
</protein>
<sequence length="103" mass="11969">MGSFEAPMRMQSPALLETSCGYLLQELQCSTVVFFFFSMSNRIIWDEVGEHQYEREKVLLDLEQKCLEANGRKRARLHQQLAESEAKLIYLLIPRRTISPSTD</sequence>
<organism evidence="5 6">
    <name type="scientific">Dillenia turbinata</name>
    <dbReference type="NCBI Taxonomy" id="194707"/>
    <lineage>
        <taxon>Eukaryota</taxon>
        <taxon>Viridiplantae</taxon>
        <taxon>Streptophyta</taxon>
        <taxon>Embryophyta</taxon>
        <taxon>Tracheophyta</taxon>
        <taxon>Spermatophyta</taxon>
        <taxon>Magnoliopsida</taxon>
        <taxon>eudicotyledons</taxon>
        <taxon>Gunneridae</taxon>
        <taxon>Pentapetalae</taxon>
        <taxon>Dilleniales</taxon>
        <taxon>Dilleniaceae</taxon>
        <taxon>Dillenia</taxon>
    </lineage>
</organism>
<dbReference type="PANTHER" id="PTHR19321:SF3">
    <property type="entry name" value="65-KDA MICROTUBULE-ASSOCIATED PROTEIN 8"/>
    <property type="match status" value="1"/>
</dbReference>
<keyword evidence="6" id="KW-1185">Reference proteome</keyword>
<keyword evidence="4" id="KW-0963">Cytoplasm</keyword>
<dbReference type="GO" id="GO:0008017">
    <property type="term" value="F:microtubule binding"/>
    <property type="evidence" value="ECO:0007669"/>
    <property type="project" value="InterPro"/>
</dbReference>
<dbReference type="EMBL" id="JBAMMX010000019">
    <property type="protein sequence ID" value="KAK6922402.1"/>
    <property type="molecule type" value="Genomic_DNA"/>
</dbReference>
<dbReference type="InterPro" id="IPR007145">
    <property type="entry name" value="MAP65_Ase1_PRC1"/>
</dbReference>
<comment type="similarity">
    <text evidence="2">Belongs to the MAP65/ASE1 family.</text>
</comment>
<dbReference type="GO" id="GO:0000226">
    <property type="term" value="P:microtubule cytoskeleton organization"/>
    <property type="evidence" value="ECO:0007669"/>
    <property type="project" value="InterPro"/>
</dbReference>